<dbReference type="InterPro" id="IPR029058">
    <property type="entry name" value="AB_hydrolase_fold"/>
</dbReference>
<organism evidence="2 3">
    <name type="scientific">Veillonella magna</name>
    <dbReference type="NCBI Taxonomy" id="464322"/>
    <lineage>
        <taxon>Bacteria</taxon>
        <taxon>Bacillati</taxon>
        <taxon>Bacillota</taxon>
        <taxon>Negativicutes</taxon>
        <taxon>Veillonellales</taxon>
        <taxon>Veillonellaceae</taxon>
        <taxon>Veillonella</taxon>
    </lineage>
</organism>
<dbReference type="EMBL" id="JACJLA010000017">
    <property type="protein sequence ID" value="MBM6913342.1"/>
    <property type="molecule type" value="Genomic_DNA"/>
</dbReference>
<dbReference type="PANTHER" id="PTHR47751">
    <property type="entry name" value="SUPERFAMILY HYDROLASE, PUTATIVE (AFU_ORTHOLOGUE AFUA_2G16580)-RELATED"/>
    <property type="match status" value="1"/>
</dbReference>
<gene>
    <name evidence="2" type="ORF">H6A01_08415</name>
</gene>
<dbReference type="Pfam" id="PF02129">
    <property type="entry name" value="Peptidase_S15"/>
    <property type="match status" value="1"/>
</dbReference>
<keyword evidence="2" id="KW-0378">Hydrolase</keyword>
<name>A0ABS2GHP8_9FIRM</name>
<accession>A0ABS2GHP8</accession>
<evidence type="ECO:0000313" key="2">
    <source>
        <dbReference type="EMBL" id="MBM6913342.1"/>
    </source>
</evidence>
<reference evidence="2 3" key="1">
    <citation type="journal article" date="2021" name="Sci. Rep.">
        <title>The distribution of antibiotic resistance genes in chicken gut microbiota commensals.</title>
        <authorList>
            <person name="Juricova H."/>
            <person name="Matiasovicova J."/>
            <person name="Kubasova T."/>
            <person name="Cejkova D."/>
            <person name="Rychlik I."/>
        </authorList>
    </citation>
    <scope>NUCLEOTIDE SEQUENCE [LARGE SCALE GENOMIC DNA]</scope>
    <source>
        <strain evidence="2 3">An537</strain>
    </source>
</reference>
<keyword evidence="3" id="KW-1185">Reference proteome</keyword>
<evidence type="ECO:0000259" key="1">
    <source>
        <dbReference type="Pfam" id="PF02129"/>
    </source>
</evidence>
<proteinExistence type="predicted"/>
<protein>
    <submittedName>
        <fullName evidence="2">Alpha/beta hydrolase</fullName>
    </submittedName>
</protein>
<dbReference type="GO" id="GO:0016787">
    <property type="term" value="F:hydrolase activity"/>
    <property type="evidence" value="ECO:0007669"/>
    <property type="project" value="UniProtKB-KW"/>
</dbReference>
<dbReference type="InterPro" id="IPR051411">
    <property type="entry name" value="Polyketide_trans_af380"/>
</dbReference>
<dbReference type="InterPro" id="IPR000383">
    <property type="entry name" value="Xaa-Pro-like_dom"/>
</dbReference>
<dbReference type="Proteomes" id="UP000707138">
    <property type="component" value="Unassembled WGS sequence"/>
</dbReference>
<dbReference type="Gene3D" id="3.40.50.1820">
    <property type="entry name" value="alpha/beta hydrolase"/>
    <property type="match status" value="1"/>
</dbReference>
<feature type="domain" description="Xaa-Pro dipeptidyl-peptidase-like" evidence="1">
    <location>
        <begin position="38"/>
        <end position="180"/>
    </location>
</feature>
<comment type="caution">
    <text evidence="2">The sequence shown here is derived from an EMBL/GenBank/DDBJ whole genome shotgun (WGS) entry which is preliminary data.</text>
</comment>
<dbReference type="SUPFAM" id="SSF53474">
    <property type="entry name" value="alpha/beta-Hydrolases"/>
    <property type="match status" value="1"/>
</dbReference>
<dbReference type="PANTHER" id="PTHR47751:SF1">
    <property type="entry name" value="SUPERFAMILY HYDROLASE, PUTATIVE (AFU_ORTHOLOGUE AFUA_2G16580)-RELATED"/>
    <property type="match status" value="1"/>
</dbReference>
<evidence type="ECO:0000313" key="3">
    <source>
        <dbReference type="Proteomes" id="UP000707138"/>
    </source>
</evidence>
<dbReference type="Gene3D" id="1.10.10.800">
    <property type="match status" value="1"/>
</dbReference>
<sequence>MQKTSIIPLAPEQDTRVFKKDTSIIVKNVRFTDRYGYEIAGHLYLPKHFKEGHTYGAIAVSGPFGAVKEQSSGLYAQELAKHGYVTIAFDPAMTGESGGEVRDMASPDIFTEDYSAAVDFLGSLDFVDRNRIGALGICGLSGPAITAAVNDTRIKAIATTAMYDMSESIRDHYKGDYYTKDQREAVKQYLANMRWQRVDTGKEARGLHEVPVTTDGQAVYADTLFPDVLPANADSVTKEFFNYYRGRAYHPRAINSATAWNVLAPYGFFNFALGEHIEEISPRPILFITGDKAHSRYFSEEAYAKAAGPKELIVVPNATHTDLYDQIDKIPFDRLIAFYDRNL</sequence>